<gene>
    <name evidence="2" type="ORF">BECKDK2373B_GA0170837_109211</name>
    <name evidence="1" type="ORF">BECKDK2373C_GA0170839_105814</name>
</gene>
<evidence type="ECO:0000313" key="1">
    <source>
        <dbReference type="EMBL" id="VFJ57211.1"/>
    </source>
</evidence>
<dbReference type="EMBL" id="CAADEY010000058">
    <property type="protein sequence ID" value="VFJ57211.1"/>
    <property type="molecule type" value="Genomic_DNA"/>
</dbReference>
<accession>A0A450STD1</accession>
<protein>
    <submittedName>
        <fullName evidence="1">Uncharacterized protein</fullName>
    </submittedName>
</protein>
<evidence type="ECO:0000313" key="2">
    <source>
        <dbReference type="EMBL" id="VFJ60423.1"/>
    </source>
</evidence>
<organism evidence="1">
    <name type="scientific">Candidatus Kentrum sp. DK</name>
    <dbReference type="NCBI Taxonomy" id="2126562"/>
    <lineage>
        <taxon>Bacteria</taxon>
        <taxon>Pseudomonadati</taxon>
        <taxon>Pseudomonadota</taxon>
        <taxon>Gammaproteobacteria</taxon>
        <taxon>Candidatus Kentrum</taxon>
    </lineage>
</organism>
<name>A0A450STD1_9GAMM</name>
<dbReference type="EMBL" id="CAADEX010000092">
    <property type="protein sequence ID" value="VFJ60423.1"/>
    <property type="molecule type" value="Genomic_DNA"/>
</dbReference>
<dbReference type="AlphaFoldDB" id="A0A450STD1"/>
<reference evidence="1" key="1">
    <citation type="submission" date="2019-02" db="EMBL/GenBank/DDBJ databases">
        <authorList>
            <person name="Gruber-Vodicka R. H."/>
            <person name="Seah K. B. B."/>
        </authorList>
    </citation>
    <scope>NUCLEOTIDE SEQUENCE</scope>
    <source>
        <strain evidence="1">BECK_DK161</strain>
        <strain evidence="2">BECK_DK47</strain>
    </source>
</reference>
<proteinExistence type="predicted"/>
<sequence>MHFRIRGALYKGRLLLDSRLIFCGYGCFCRFFAPKGLRNIAQGCREATTLGRVRAKVQPQRGCVIVPVAFPLYATPLGLKI</sequence>